<protein>
    <recommendedName>
        <fullName evidence="5">ABC-2 type transport system permease protein</fullName>
    </recommendedName>
</protein>
<evidence type="ECO:0000256" key="1">
    <source>
        <dbReference type="SAM" id="MobiDB-lite"/>
    </source>
</evidence>
<organism evidence="3 4">
    <name type="scientific">Halopelagius fulvigenes</name>
    <dbReference type="NCBI Taxonomy" id="1198324"/>
    <lineage>
        <taxon>Archaea</taxon>
        <taxon>Methanobacteriati</taxon>
        <taxon>Methanobacteriota</taxon>
        <taxon>Stenosarchaea group</taxon>
        <taxon>Halobacteria</taxon>
        <taxon>Halobacteriales</taxon>
        <taxon>Haloferacaceae</taxon>
    </lineage>
</organism>
<keyword evidence="4" id="KW-1185">Reference proteome</keyword>
<evidence type="ECO:0000256" key="2">
    <source>
        <dbReference type="SAM" id="Phobius"/>
    </source>
</evidence>
<keyword evidence="2" id="KW-1133">Transmembrane helix</keyword>
<accession>A0ABD5U027</accession>
<feature type="transmembrane region" description="Helical" evidence="2">
    <location>
        <begin position="394"/>
        <end position="419"/>
    </location>
</feature>
<feature type="transmembrane region" description="Helical" evidence="2">
    <location>
        <begin position="351"/>
        <end position="373"/>
    </location>
</feature>
<evidence type="ECO:0008006" key="5">
    <source>
        <dbReference type="Google" id="ProtNLM"/>
    </source>
</evidence>
<dbReference type="AlphaFoldDB" id="A0ABD5U027"/>
<feature type="transmembrane region" description="Helical" evidence="2">
    <location>
        <begin position="188"/>
        <end position="209"/>
    </location>
</feature>
<evidence type="ECO:0000313" key="3">
    <source>
        <dbReference type="EMBL" id="MFC6825117.1"/>
    </source>
</evidence>
<feature type="transmembrane region" description="Helical" evidence="2">
    <location>
        <begin position="147"/>
        <end position="176"/>
    </location>
</feature>
<evidence type="ECO:0000313" key="4">
    <source>
        <dbReference type="Proteomes" id="UP001596408"/>
    </source>
</evidence>
<dbReference type="Proteomes" id="UP001596408">
    <property type="component" value="Unassembled WGS sequence"/>
</dbReference>
<sequence length="536" mass="56107">MSLRRDVRHGMRIARAEFRRSVRQILGNNRRLLGVGFAVLFFAVQLLLSLPAAYLAGRTARSVAAVPFLAPGAVLLPAGFLLLATLRTLERIGGIEAEELLLTAVHPRAVVVGLIGAEVRRLAVWLGVPVTALAVAFAFGLGSPSLVVTAALVLLPLVCWAAVWGYALGIVVLRVLRRLPGVRRVMKAGGVLALVVLVVGSQFAGRYVAEENVSVEGLLSAVAFEPLTDYVALAFLGTPLSRPVSPEAVAVLAGLVALTPVGLAVASRQASELWLSDAPRRERTRRTSSSSGGFAPPRPFARPKSARVAWGTLVRTVRNPRELNHLLMAVFFLGPVGGAFVPFSGDALGPLAAGVGVGLGTYLAGAAFGLNPLGDDRPQLPLLLLTRTPTRTLVHGRMLAGLTVGVPVAVLVPLASVAVGAPPAYALAFAVAGVGLCLAAAAFAVGVGAAYPVYEEREFWGAETVVPSTLVMMTYLFVVGGGTTVGLVTLWFTLAGHLAATPALVVGVGAYLLLTCGVSYGSYRYAVRRYRDYTFD</sequence>
<feature type="transmembrane region" description="Helical" evidence="2">
    <location>
        <begin position="122"/>
        <end position="141"/>
    </location>
</feature>
<reference evidence="3 4" key="1">
    <citation type="journal article" date="2019" name="Int. J. Syst. Evol. Microbiol.">
        <title>The Global Catalogue of Microorganisms (GCM) 10K type strain sequencing project: providing services to taxonomists for standard genome sequencing and annotation.</title>
        <authorList>
            <consortium name="The Broad Institute Genomics Platform"/>
            <consortium name="The Broad Institute Genome Sequencing Center for Infectious Disease"/>
            <person name="Wu L."/>
            <person name="Ma J."/>
        </authorList>
    </citation>
    <scope>NUCLEOTIDE SEQUENCE [LARGE SCALE GENOMIC DNA]</scope>
    <source>
        <strain evidence="3 4">YIM 94188</strain>
    </source>
</reference>
<feature type="transmembrane region" description="Helical" evidence="2">
    <location>
        <begin position="475"/>
        <end position="494"/>
    </location>
</feature>
<feature type="transmembrane region" description="Helical" evidence="2">
    <location>
        <begin position="425"/>
        <end position="454"/>
    </location>
</feature>
<keyword evidence="2" id="KW-0472">Membrane</keyword>
<keyword evidence="2" id="KW-0812">Transmembrane</keyword>
<feature type="transmembrane region" description="Helical" evidence="2">
    <location>
        <begin position="500"/>
        <end position="523"/>
    </location>
</feature>
<proteinExistence type="predicted"/>
<gene>
    <name evidence="3" type="ORF">ACFQEV_08945</name>
</gene>
<comment type="caution">
    <text evidence="3">The sequence shown here is derived from an EMBL/GenBank/DDBJ whole genome shotgun (WGS) entry which is preliminary data.</text>
</comment>
<dbReference type="EMBL" id="JBHSXH010000011">
    <property type="protein sequence ID" value="MFC6825117.1"/>
    <property type="molecule type" value="Genomic_DNA"/>
</dbReference>
<name>A0ABD5U027_9EURY</name>
<feature type="region of interest" description="Disordered" evidence="1">
    <location>
        <begin position="277"/>
        <end position="300"/>
    </location>
</feature>
<feature type="transmembrane region" description="Helical" evidence="2">
    <location>
        <begin position="248"/>
        <end position="266"/>
    </location>
</feature>
<feature type="transmembrane region" description="Helical" evidence="2">
    <location>
        <begin position="325"/>
        <end position="345"/>
    </location>
</feature>
<feature type="transmembrane region" description="Helical" evidence="2">
    <location>
        <begin position="65"/>
        <end position="86"/>
    </location>
</feature>
<dbReference type="RefSeq" id="WP_379695016.1">
    <property type="nucleotide sequence ID" value="NZ_JBHSXH010000011.1"/>
</dbReference>